<dbReference type="Gene3D" id="4.10.1110.10">
    <property type="entry name" value="AN1-like Zinc finger"/>
    <property type="match status" value="1"/>
</dbReference>
<feature type="compositionally biased region" description="Polar residues" evidence="7">
    <location>
        <begin position="32"/>
        <end position="42"/>
    </location>
</feature>
<evidence type="ECO:0000256" key="2">
    <source>
        <dbReference type="ARBA" id="ARBA00022723"/>
    </source>
</evidence>
<comment type="function">
    <text evidence="1">May be involved in environmental stress response.</text>
</comment>
<reference evidence="10" key="1">
    <citation type="journal article" date="2018" name="DNA Res.">
        <title>Multiple hybrid de novo genome assembly of finger millet, an orphan allotetraploid crop.</title>
        <authorList>
            <person name="Hatakeyama M."/>
            <person name="Aluri S."/>
            <person name="Balachadran M.T."/>
            <person name="Sivarajan S.R."/>
            <person name="Patrignani A."/>
            <person name="Gruter S."/>
            <person name="Poveda L."/>
            <person name="Shimizu-Inatsugi R."/>
            <person name="Baeten J."/>
            <person name="Francoijs K.J."/>
            <person name="Nataraja K.N."/>
            <person name="Reddy Y.A.N."/>
            <person name="Phadnis S."/>
            <person name="Ravikumar R.L."/>
            <person name="Schlapbach R."/>
            <person name="Sreeman S.M."/>
            <person name="Shimizu K.K."/>
        </authorList>
    </citation>
    <scope>NUCLEOTIDE SEQUENCE</scope>
</reference>
<evidence type="ECO:0000313" key="10">
    <source>
        <dbReference type="EMBL" id="GJM93030.1"/>
    </source>
</evidence>
<feature type="domain" description="A20-type" evidence="8">
    <location>
        <begin position="116"/>
        <end position="150"/>
    </location>
</feature>
<name>A0AAV5C3A5_ELECO</name>
<accession>A0AAV5C3A5</accession>
<dbReference type="EMBL" id="BQKI01000004">
    <property type="protein sequence ID" value="GJM93030.1"/>
    <property type="molecule type" value="Genomic_DNA"/>
</dbReference>
<dbReference type="AlphaFoldDB" id="A0AAV5C3A5"/>
<keyword evidence="3 6" id="KW-0863">Zinc-finger</keyword>
<organism evidence="10 11">
    <name type="scientific">Eleusine coracana subsp. coracana</name>
    <dbReference type="NCBI Taxonomy" id="191504"/>
    <lineage>
        <taxon>Eukaryota</taxon>
        <taxon>Viridiplantae</taxon>
        <taxon>Streptophyta</taxon>
        <taxon>Embryophyta</taxon>
        <taxon>Tracheophyta</taxon>
        <taxon>Spermatophyta</taxon>
        <taxon>Magnoliopsida</taxon>
        <taxon>Liliopsida</taxon>
        <taxon>Poales</taxon>
        <taxon>Poaceae</taxon>
        <taxon>PACMAD clade</taxon>
        <taxon>Chloridoideae</taxon>
        <taxon>Cynodonteae</taxon>
        <taxon>Eleusininae</taxon>
        <taxon>Eleusine</taxon>
    </lineage>
</organism>
<dbReference type="SUPFAM" id="SSF118310">
    <property type="entry name" value="AN1-like Zinc finger"/>
    <property type="match status" value="1"/>
</dbReference>
<dbReference type="PANTHER" id="PTHR10634">
    <property type="entry name" value="AN1-TYPE ZINC FINGER PROTEIN"/>
    <property type="match status" value="1"/>
</dbReference>
<dbReference type="PANTHER" id="PTHR10634:SF91">
    <property type="entry name" value="AN1-TYPE DOMAIN-CONTAINING PROTEIN"/>
    <property type="match status" value="1"/>
</dbReference>
<dbReference type="GO" id="GO:0003677">
    <property type="term" value="F:DNA binding"/>
    <property type="evidence" value="ECO:0007669"/>
    <property type="project" value="InterPro"/>
</dbReference>
<keyword evidence="2" id="KW-0479">Metal-binding</keyword>
<evidence type="ECO:0000256" key="6">
    <source>
        <dbReference type="PROSITE-ProRule" id="PRU00449"/>
    </source>
</evidence>
<dbReference type="PROSITE" id="PS51039">
    <property type="entry name" value="ZF_AN1"/>
    <property type="match status" value="1"/>
</dbReference>
<keyword evidence="4" id="KW-0862">Zinc</keyword>
<sequence length="277" mass="30550">MPRQMSSITNILDVKLVSGRRPCSRGRARLGSASTRHSSVSSMARERSGDKAAMSRSLDASLFVVMSNQQRAPTSPTSRSIVACPQEVKKKMSSSSSFQQKQHQEIGMEMQMSSSSSAPSPCVKGCGFFGSPGTMNMCSVCFTNHLHDTTHAAVEAPKAEEAVVDMDEKTTAAAPSPTPAPAPSALTDAEIKKMQDRDWRERCRKAKENDYYKNRCAECFKKMGLAMRFECRCGKVCCLSHRNSEAHHCSFNYQRAGVISIIRDNPIVQADKLRDRI</sequence>
<dbReference type="Proteomes" id="UP001054889">
    <property type="component" value="Unassembled WGS sequence"/>
</dbReference>
<dbReference type="SMART" id="SM00259">
    <property type="entry name" value="ZnF_A20"/>
    <property type="match status" value="1"/>
</dbReference>
<reference evidence="10" key="2">
    <citation type="submission" date="2021-12" db="EMBL/GenBank/DDBJ databases">
        <title>Resequencing data analysis of finger millet.</title>
        <authorList>
            <person name="Hatakeyama M."/>
            <person name="Aluri S."/>
            <person name="Balachadran M.T."/>
            <person name="Sivarajan S.R."/>
            <person name="Poveda L."/>
            <person name="Shimizu-Inatsugi R."/>
            <person name="Schlapbach R."/>
            <person name="Sreeman S.M."/>
            <person name="Shimizu K.K."/>
        </authorList>
    </citation>
    <scope>NUCLEOTIDE SEQUENCE</scope>
</reference>
<evidence type="ECO:0000259" key="8">
    <source>
        <dbReference type="PROSITE" id="PS51036"/>
    </source>
</evidence>
<evidence type="ECO:0000259" key="9">
    <source>
        <dbReference type="PROSITE" id="PS51039"/>
    </source>
</evidence>
<dbReference type="InterPro" id="IPR002653">
    <property type="entry name" value="Znf_A20"/>
</dbReference>
<evidence type="ECO:0000256" key="5">
    <source>
        <dbReference type="ARBA" id="ARBA00023016"/>
    </source>
</evidence>
<evidence type="ECO:0000256" key="1">
    <source>
        <dbReference type="ARBA" id="ARBA00003732"/>
    </source>
</evidence>
<keyword evidence="11" id="KW-1185">Reference proteome</keyword>
<dbReference type="Gene3D" id="1.20.5.4770">
    <property type="match status" value="1"/>
</dbReference>
<dbReference type="PROSITE" id="PS51036">
    <property type="entry name" value="ZF_A20"/>
    <property type="match status" value="1"/>
</dbReference>
<protein>
    <submittedName>
        <fullName evidence="10">Uncharacterized protein</fullName>
    </submittedName>
</protein>
<comment type="caution">
    <text evidence="10">The sequence shown here is derived from an EMBL/GenBank/DDBJ whole genome shotgun (WGS) entry which is preliminary data.</text>
</comment>
<evidence type="ECO:0000256" key="7">
    <source>
        <dbReference type="SAM" id="MobiDB-lite"/>
    </source>
</evidence>
<feature type="domain" description="AN1-type" evidence="9">
    <location>
        <begin position="210"/>
        <end position="257"/>
    </location>
</feature>
<keyword evidence="5" id="KW-0346">Stress response</keyword>
<gene>
    <name evidence="10" type="primary">ga09547</name>
    <name evidence="10" type="ORF">PR202_ga09547</name>
</gene>
<dbReference type="InterPro" id="IPR000058">
    <property type="entry name" value="Znf_AN1"/>
</dbReference>
<evidence type="ECO:0000256" key="3">
    <source>
        <dbReference type="ARBA" id="ARBA00022771"/>
    </source>
</evidence>
<dbReference type="InterPro" id="IPR050652">
    <property type="entry name" value="AN1_A20_ZnFinger"/>
</dbReference>
<dbReference type="SUPFAM" id="SSF57716">
    <property type="entry name" value="Glucocorticoid receptor-like (DNA-binding domain)"/>
    <property type="match status" value="1"/>
</dbReference>
<evidence type="ECO:0000313" key="11">
    <source>
        <dbReference type="Proteomes" id="UP001054889"/>
    </source>
</evidence>
<proteinExistence type="predicted"/>
<evidence type="ECO:0000256" key="4">
    <source>
        <dbReference type="ARBA" id="ARBA00022833"/>
    </source>
</evidence>
<dbReference type="SMART" id="SM00154">
    <property type="entry name" value="ZnF_AN1"/>
    <property type="match status" value="1"/>
</dbReference>
<feature type="region of interest" description="Disordered" evidence="7">
    <location>
        <begin position="23"/>
        <end position="52"/>
    </location>
</feature>
<dbReference type="Pfam" id="PF01754">
    <property type="entry name" value="zf-A20"/>
    <property type="match status" value="1"/>
</dbReference>
<dbReference type="InterPro" id="IPR035896">
    <property type="entry name" value="AN1-like_Znf"/>
</dbReference>
<dbReference type="GO" id="GO:0008270">
    <property type="term" value="F:zinc ion binding"/>
    <property type="evidence" value="ECO:0007669"/>
    <property type="project" value="UniProtKB-KW"/>
</dbReference>